<gene>
    <name evidence="1" type="ORF">V1517DRAFT_132505</name>
</gene>
<name>A0ACC3TNG6_9ASCO</name>
<organism evidence="1 2">
    <name type="scientific">Lipomyces orientalis</name>
    <dbReference type="NCBI Taxonomy" id="1233043"/>
    <lineage>
        <taxon>Eukaryota</taxon>
        <taxon>Fungi</taxon>
        <taxon>Dikarya</taxon>
        <taxon>Ascomycota</taxon>
        <taxon>Saccharomycotina</taxon>
        <taxon>Lipomycetes</taxon>
        <taxon>Lipomycetales</taxon>
        <taxon>Lipomycetaceae</taxon>
        <taxon>Lipomyces</taxon>
    </lineage>
</organism>
<evidence type="ECO:0000313" key="1">
    <source>
        <dbReference type="EMBL" id="KAK9322516.1"/>
    </source>
</evidence>
<evidence type="ECO:0000313" key="2">
    <source>
        <dbReference type="Proteomes" id="UP001489719"/>
    </source>
</evidence>
<proteinExistence type="predicted"/>
<accession>A0ACC3TNG6</accession>
<sequence length="340" mass="39310">MPTWTYLLQRSPENQNQQSSPVERRESPPFPRLSVSYFGSLRKKSFHDGMDLTMFSDLAAQTLETQAVDRETEINRQSDSELVQIQVQEQELTCAHRQLRYLFFRPHDQKLCKRCQMLLYILAEERAVYDQLLSTIEQNRGGGASSALAREAYIEAKRIVSEEFHAAVKIDTRMKRGPAKNNRSEGVESERIVKRSLITLKRDRKGKMPLTTVGYSVKRDWTTMESNTDTTTTTARRHMHATFKVEKSTNRKNRPSHLLKEANIRAEMITNSLASEILPDVHKAGIKVRQLRKRASARLLHDTSIDSLSGDFEHSFAQKSASKIKWRHTKRRRYSRFASV</sequence>
<protein>
    <submittedName>
        <fullName evidence="1">Uncharacterized protein</fullName>
    </submittedName>
</protein>
<dbReference type="Proteomes" id="UP001489719">
    <property type="component" value="Unassembled WGS sequence"/>
</dbReference>
<keyword evidence="2" id="KW-1185">Reference proteome</keyword>
<comment type="caution">
    <text evidence="1">The sequence shown here is derived from an EMBL/GenBank/DDBJ whole genome shotgun (WGS) entry which is preliminary data.</text>
</comment>
<reference evidence="2" key="1">
    <citation type="journal article" date="2024" name="Front. Bioeng. Biotechnol.">
        <title>Genome-scale model development and genomic sequencing of the oleaginous clade Lipomyces.</title>
        <authorList>
            <person name="Czajka J.J."/>
            <person name="Han Y."/>
            <person name="Kim J."/>
            <person name="Mondo S.J."/>
            <person name="Hofstad B.A."/>
            <person name="Robles A."/>
            <person name="Haridas S."/>
            <person name="Riley R."/>
            <person name="LaButti K."/>
            <person name="Pangilinan J."/>
            <person name="Andreopoulos W."/>
            <person name="Lipzen A."/>
            <person name="Yan J."/>
            <person name="Wang M."/>
            <person name="Ng V."/>
            <person name="Grigoriev I.V."/>
            <person name="Spatafora J.W."/>
            <person name="Magnuson J.K."/>
            <person name="Baker S.E."/>
            <person name="Pomraning K.R."/>
        </authorList>
    </citation>
    <scope>NUCLEOTIDE SEQUENCE [LARGE SCALE GENOMIC DNA]</scope>
    <source>
        <strain evidence="2">CBS 10300</strain>
    </source>
</reference>
<dbReference type="EMBL" id="MU970075">
    <property type="protein sequence ID" value="KAK9322516.1"/>
    <property type="molecule type" value="Genomic_DNA"/>
</dbReference>